<accession>A0A7Y9KQX3</accession>
<dbReference type="Proteomes" id="UP000549911">
    <property type="component" value="Unassembled WGS sequence"/>
</dbReference>
<protein>
    <submittedName>
        <fullName evidence="1">Uncharacterized protein</fullName>
    </submittedName>
</protein>
<name>A0A7Y9KQX3_9ACTN</name>
<sequence length="212" mass="22753">MSERVEHYTQVTEDVDTESLTVLVVSGATVADVRSVVAADAGLADGEVVQDDERSAYVFVEVDGGVLAMEHSGFAGPTVEALTRLSEGGRSAAVVGSDIQAWDRFGCARDGVLLFDDPEYTFLDADDLSRVPDELRPLLDLARVDLDSDEDDDDSAALAFAVGLAMAELVTGIHLGADDLLRDWDDRTVEELPVRTLAYATELSARRETDGS</sequence>
<dbReference type="EMBL" id="JACCBW010000001">
    <property type="protein sequence ID" value="NYE35999.1"/>
    <property type="molecule type" value="Genomic_DNA"/>
</dbReference>
<keyword evidence="2" id="KW-1185">Reference proteome</keyword>
<evidence type="ECO:0000313" key="1">
    <source>
        <dbReference type="EMBL" id="NYE35999.1"/>
    </source>
</evidence>
<dbReference type="AlphaFoldDB" id="A0A7Y9KQX3"/>
<reference evidence="1 2" key="2">
    <citation type="submission" date="2020-08" db="EMBL/GenBank/DDBJ databases">
        <title>The Agave Microbiome: Exploring the role of microbial communities in plant adaptations to desert environments.</title>
        <authorList>
            <person name="Partida-Martinez L.P."/>
        </authorList>
    </citation>
    <scope>NUCLEOTIDE SEQUENCE [LARGE SCALE GENOMIC DNA]</scope>
    <source>
        <strain evidence="1 2">AT2.17</strain>
    </source>
</reference>
<evidence type="ECO:0000313" key="2">
    <source>
        <dbReference type="Proteomes" id="UP000549911"/>
    </source>
</evidence>
<organism evidence="1 2">
    <name type="scientific">Nocardioides cavernae</name>
    <dbReference type="NCBI Taxonomy" id="1921566"/>
    <lineage>
        <taxon>Bacteria</taxon>
        <taxon>Bacillati</taxon>
        <taxon>Actinomycetota</taxon>
        <taxon>Actinomycetes</taxon>
        <taxon>Propionibacteriales</taxon>
        <taxon>Nocardioidaceae</taxon>
        <taxon>Nocardioides</taxon>
    </lineage>
</organism>
<dbReference type="InterPro" id="IPR045592">
    <property type="entry name" value="DUF6461"/>
</dbReference>
<dbReference type="RefSeq" id="WP_179618591.1">
    <property type="nucleotide sequence ID" value="NZ_JACCBW010000001.1"/>
</dbReference>
<gene>
    <name evidence="1" type="ORF">F4692_001103</name>
</gene>
<proteinExistence type="predicted"/>
<dbReference type="Pfam" id="PF20062">
    <property type="entry name" value="DUF6461"/>
    <property type="match status" value="1"/>
</dbReference>
<comment type="caution">
    <text evidence="1">The sequence shown here is derived from an EMBL/GenBank/DDBJ whole genome shotgun (WGS) entry which is preliminary data.</text>
</comment>
<reference evidence="1 2" key="1">
    <citation type="submission" date="2020-07" db="EMBL/GenBank/DDBJ databases">
        <authorList>
            <person name="Partida-Martinez L."/>
            <person name="Huntemann M."/>
            <person name="Clum A."/>
            <person name="Wang J."/>
            <person name="Palaniappan K."/>
            <person name="Ritter S."/>
            <person name="Chen I.-M."/>
            <person name="Stamatis D."/>
            <person name="Reddy T."/>
            <person name="O'Malley R."/>
            <person name="Daum C."/>
            <person name="Shapiro N."/>
            <person name="Ivanova N."/>
            <person name="Kyrpides N."/>
            <person name="Woyke T."/>
        </authorList>
    </citation>
    <scope>NUCLEOTIDE SEQUENCE [LARGE SCALE GENOMIC DNA]</scope>
    <source>
        <strain evidence="1 2">AT2.17</strain>
    </source>
</reference>